<dbReference type="GO" id="GO:0005886">
    <property type="term" value="C:plasma membrane"/>
    <property type="evidence" value="ECO:0007669"/>
    <property type="project" value="TreeGrafter"/>
</dbReference>
<feature type="disulfide bond" evidence="13">
    <location>
        <begin position="1626"/>
        <end position="1641"/>
    </location>
</feature>
<feature type="disulfide bond" evidence="13">
    <location>
        <begin position="1465"/>
        <end position="1480"/>
    </location>
</feature>
<feature type="disulfide bond" evidence="13">
    <location>
        <begin position="2249"/>
        <end position="2264"/>
    </location>
</feature>
<feature type="disulfide bond" evidence="13">
    <location>
        <begin position="758"/>
        <end position="773"/>
    </location>
</feature>
<feature type="disulfide bond" evidence="12">
    <location>
        <begin position="3229"/>
        <end position="3238"/>
    </location>
</feature>
<feature type="disulfide bond" evidence="13">
    <location>
        <begin position="2149"/>
        <end position="2161"/>
    </location>
</feature>
<dbReference type="Pfam" id="PF00057">
    <property type="entry name" value="Ldl_recept_a"/>
    <property type="match status" value="38"/>
</dbReference>
<dbReference type="SUPFAM" id="SSF57184">
    <property type="entry name" value="Growth factor receptor domain"/>
    <property type="match status" value="1"/>
</dbReference>
<feature type="disulfide bond" evidence="13">
    <location>
        <begin position="42"/>
        <end position="57"/>
    </location>
</feature>
<feature type="domain" description="EGF-like" evidence="17">
    <location>
        <begin position="3204"/>
        <end position="3239"/>
    </location>
</feature>
<feature type="signal peptide" evidence="16">
    <location>
        <begin position="1"/>
        <end position="21"/>
    </location>
</feature>
<feature type="disulfide bond" evidence="13">
    <location>
        <begin position="100"/>
        <end position="112"/>
    </location>
</feature>
<evidence type="ECO:0000256" key="2">
    <source>
        <dbReference type="ARBA" id="ARBA00022536"/>
    </source>
</evidence>
<feature type="disulfide bond" evidence="13">
    <location>
        <begin position="1304"/>
        <end position="1319"/>
    </location>
</feature>
<dbReference type="InterPro" id="IPR051221">
    <property type="entry name" value="LDLR-related"/>
</dbReference>
<dbReference type="PANTHER" id="PTHR22722:SF12">
    <property type="entry name" value="EGF-LIKE DOMAIN-CONTAINING PROTEIN"/>
    <property type="match status" value="1"/>
</dbReference>
<dbReference type="InterPro" id="IPR000033">
    <property type="entry name" value="LDLR_classB_rpt"/>
</dbReference>
<keyword evidence="8 15" id="KW-0472">Membrane</keyword>
<dbReference type="PROSITE" id="PS50026">
    <property type="entry name" value="EGF_3"/>
    <property type="match status" value="2"/>
</dbReference>
<evidence type="ECO:0000256" key="14">
    <source>
        <dbReference type="PROSITE-ProRule" id="PRU00461"/>
    </source>
</evidence>
<gene>
    <name evidence="18" type="ORF">E1301_Tti022780</name>
</gene>
<evidence type="ECO:0000256" key="15">
    <source>
        <dbReference type="SAM" id="Phobius"/>
    </source>
</evidence>
<comment type="subcellular location">
    <subcellularLocation>
        <location evidence="1">Membrane</location>
        <topology evidence="1">Single-pass membrane protein</topology>
    </subcellularLocation>
</comment>
<dbReference type="PROSITE" id="PS01187">
    <property type="entry name" value="EGF_CA"/>
    <property type="match status" value="1"/>
</dbReference>
<feature type="disulfide bond" evidence="13">
    <location>
        <begin position="2011"/>
        <end position="2026"/>
    </location>
</feature>
<keyword evidence="3" id="KW-0254">Endocytosis</keyword>
<feature type="disulfide bond" evidence="13">
    <location>
        <begin position="718"/>
        <end position="733"/>
    </location>
</feature>
<feature type="disulfide bond" evidence="13">
    <location>
        <begin position="950"/>
        <end position="965"/>
    </location>
</feature>
<dbReference type="PROSITE" id="PS00022">
    <property type="entry name" value="EGF_1"/>
    <property type="match status" value="2"/>
</dbReference>
<reference evidence="18 19" key="1">
    <citation type="journal article" date="2019" name="Mol. Ecol. Resour.">
        <title>Chromosome-level genome assembly of Triplophysa tibetana, a fish adapted to the harsh high-altitude environment of the Tibetan Plateau.</title>
        <authorList>
            <person name="Yang X."/>
            <person name="Liu H."/>
            <person name="Ma Z."/>
            <person name="Zou Y."/>
            <person name="Zou M."/>
            <person name="Mao Y."/>
            <person name="Li X."/>
            <person name="Wang H."/>
            <person name="Chen T."/>
            <person name="Wang W."/>
            <person name="Yang R."/>
        </authorList>
    </citation>
    <scope>NUCLEOTIDE SEQUENCE [LARGE SCALE GENOMIC DNA]</scope>
    <source>
        <strain evidence="18">TTIB1903HZAU</strain>
        <tissue evidence="18">Muscle</tissue>
    </source>
</reference>
<feature type="disulfide bond" evidence="13">
    <location>
        <begin position="888"/>
        <end position="903"/>
    </location>
</feature>
<protein>
    <submittedName>
        <fullName evidence="18">Putative vitellogenin receptor</fullName>
    </submittedName>
</protein>
<feature type="chain" id="PRO_5022912456" evidence="16">
    <location>
        <begin position="22"/>
        <end position="3278"/>
    </location>
</feature>
<dbReference type="Gene3D" id="4.10.1220.10">
    <property type="entry name" value="EGF-type module"/>
    <property type="match status" value="4"/>
</dbReference>
<feature type="repeat" description="LDL-receptor class B" evidence="14">
    <location>
        <begin position="2458"/>
        <end position="2501"/>
    </location>
</feature>
<feature type="disulfide bond" evidence="13">
    <location>
        <begin position="1387"/>
        <end position="1402"/>
    </location>
</feature>
<sequence length="3278" mass="362313">MDRGLLICCAAVFILVSDVCGECNRNQWQCYDGVCIPHRWHCDGVGDCQDGSDEMACSCPPKAFECADGSGCVTESLACDGRAQCSDGSDELDCDWRSGCLSSDWKCRNNICIPQNFLCNEVNDCGDNSDEETCGKSCRNANGGCSHTCVDQTWGALCNCPSGMTLSANGFDCIGFPVKILTFRRSLIGLVNVKTRVFEPLLSIESDPIALTYDIQRNFIYWADNHGNIYKAYNHKSMVLYSGQPGVRSLAVDWLTGQLYWTSVTQKAIFTGTADGSSTCVVISKDTDPGEIVLSPVESFIFWINNGMSEEITIERTAMDGSNRTTLIFVTAQIPKGLTLDVAARRLFWISEFKMSIESIRTDGSGSYTFWNFFQGSPGQSLAVFNGWFYWADEKRLWQTPQNLPPAKYNEFLLKASLPVLTVYHELQQPQDFKVAYATAMVIYSLEFTGNTTIKTELFTSDEDIQAFDMHWKRGCVVWCNGTGHVKTNKLSQDMSEYILTLKPACVVRVDQKTGNLYWLACDELSIGVSTIGPLHQSISRQLYQARTAILDLFVDWQKGKLYWLEGVQIMRMKLGLIGGRAEAVFSLEENGFGTIAFDRKANSFLWNGGSFLQVMSLLKARKYSGGKEWVLPGSIVAAYEPYVVALSSNILSVWNRKDRTRISEVAVENDIIGLSVALREVAQDDMAEDLRPSEVTCISPLVFCPGSTVCISQSQQCDGKSDCPDGSDEAFCFYTCAKPGEFLCEDRSNCVERNLVCDGHSHCPDGSDEVGCPSAAPATSTTSSLSLKCRVGSKPCKDARECVLYSHVCDGEIDCKDGSDEDDCELQCKPDQFHCAHGRMCIDKKLVCDGTPQCQDRSDEADCFIRSHDCKHRCDNKTRCIPESFLCDGEKDCMDATDEENCNEINSGNLNLVENKGVSTLVASQPQVCRSPSMMCPGTLLCISQTRLCDGKLDCPDGSDEVSCMDTCAKWVNHSIFDVIYSANAKQSIDIYEIFLGDFLCKDRRKCVERNLVCDGQSHCLDGSDEVTCPIGRSGTSTTASLKCRVGSKPCQDGRECVMHSHVCDGEMDCKDGSDEVDCELQCKPDQFHCAHGRMCIEKIQVCDGTPQCQDRSDETDCFTRSHECKHRCDNKTLCIPESFLCDGEKDCLDATDEANCSDFLCKDRRKCVERSLVCDGRSHCLDGSDEVGCPIRGSRTPTIALLKCRLGSKPCKDGRGCVLYRNVCDGQIDCKDGSDEQNCKRQCRPGQFQCTTDGRCIEKNQVCDETPQCLDKSDEMGCQKASGICVMRCDWNTHCIPEDFICNGIKDCQDGADEVNCDDFLCKDRKKCVERNLVCDSRSHCFDGSDEVGCPTMAPTTSTTGSFKCRVGSKPCKNVRDCVLYSHVCDGEMDCRDGSDEEDCELQCNPGQFQCVQGKKCIDFRQVCDGIPQCLDHSDEAGCWKPTKSCSMRCDGNTRCIPEVFLCNGMRDCWDGSDEADCGDFMCKDRKKCVKRNFVCDARSNCVDGSDEVGCPTTTPTTLMTASLKCRVGSKPCKDGQECVLYSHFCDGEMDCKDGSDEADCSVNCKEGEFQCAHGKKCIDLKQVCDGRPQCQDFSDESDCFLRTKSCSHRCDNKTRCIPENFLCDGERDCVDGTDESDCGYPAKVLDCKSPSVLCSDGSLCIPHTRLCDGKRDCPDGIDEAFCFDTCLSPGNFLCKDRRKCVELNLVCDGHSHCLDGSDEVSCPTVALSTSTASLKCRVGSKPCKDGRECVLYSHVCDGEIDCKDGSDEDDCELQCKPDQFHCAHGRMCIDKKLVCDGTPQCQDRSDETDCFTRSHDCKHRCDNKTRCIPESFLCDGEKDCVDATDEANCDRITSSHMDTPTELVCNAPSVLCQKTSKCLAQSQLCDGNTDCPDGSDERSCIYACPDSGSQFLCKDRRKCILKALVCDGYSHCSDGSDEMQCPSCAMRCDGKVCLTKQQLCDGKPDCRDGSDEKNCYGVLASASSPVRCPLGSKPCKDGKECVLYSHVCDGEKDCKDGSDERGCERRCKKDQFQCAHGRKCIDLKLVCDGTPQCQDRSDEINCVKLSEECSHSCDNRTRCIPDAFLCDGEKDCVDGSDEDNCVVEHCPNNRFQCSNGQCLAMILRCDGYADCRDHSDEKGCPQPPHCPAEQLCPHTHECLLKEWFCDGDKDCSDGFDEKNCKVTPLECGEFQWSCASKIHCIPQMWKCDGMKDCDDGSDESGCGQVKCPTHLFRCGNGECVQPDLVCNRVPNCVDGSDEGRCGCKTGFRLQSDGLTCTDIDECTEIQPDVCSHNCLNTLGSYLCQCHPEYILEPDGQTCKTSEEPSLLVSGQYELLSLGLRSFSIHALITPGHKSIFSLDYDQKERCVYWVSLEEASIKYAFHGEKNNIGTIVKGVKSDSIAVDWIGRNLYWVDGAAGQILAVRLGSSIVAPQNYTVILDEDLKQPRSLVLLPQKGIMFWSEIGGRAQIERSTMDGSERKVVISHGLSRPVSITVDILTDRLYWTDEKLKYIGSATLDGENMRVLQLSEMASPFSVAVFNDFVYWSDTRRRSIQGANKLTGKNRKAVLKRPSQPFSLKIFTRSLQETGLKNWPVHRAFALRSINEASNFDLLLKDRTVFLADAVQGSVAKLKLSSSGFRPAGHLLQLKGDLVTALAVDWVSHNLYWSSIRSPQLSVTSPGGKYTLLVLQGELQETISIALHPPTGRLCFTVVSRRGSEPLPQVDCAHMDGSNRTLLWSKAKMPISLAFSDTGTALYWADTGAGSISSIDIDGSNYKEYNTGPAFIVSFARFEDIIFWVTLENGTIKVWYTDGFQPKQMWFEVKTNIVELKAYSKSSQKGTNFCSENNGGCSHLCLPFPSGRTCRCARDYLSVNATKCVSNLKCPTGSKACRDGQKCIHAAKFCDQVPDCQDGSDEECGVKSKSGPGTAELSPTQREVSVQNLDSRSCDAERCSKHGKCVTVKGEVVCKCEKGYSGDLCQNTGSSRTALALTLTFLFGGALLAAVIMKKRRMHAAGLHGTDKEMLVTDKEECTTFSQNFANELYNPEEESKRERHYGKQKVSERSDWLLLFQLLPPTGTQLIFNRHATLQVSHRSSAQQRMRSNTLKSLPTLPKFSNIFKLARIRSSNIPRVSAEDTIRGKRMRTERSVIGELNAASLRMRELRHFCTGVNSVLVATSQKFGTSFNMSVSTINPLADGGMSYPLFTCADDKCIQGRCVVVNGVPVCECKLGYMGDTCNETINEALSLPLTLGTLAFLIAFIILIFLLAFIRQKTKRR</sequence>
<evidence type="ECO:0000256" key="13">
    <source>
        <dbReference type="PROSITE-ProRule" id="PRU00124"/>
    </source>
</evidence>
<dbReference type="InterPro" id="IPR018097">
    <property type="entry name" value="EGF_Ca-bd_CS"/>
</dbReference>
<dbReference type="EMBL" id="SOYY01000023">
    <property type="protein sequence ID" value="KAA0703658.1"/>
    <property type="molecule type" value="Genomic_DNA"/>
</dbReference>
<dbReference type="InterPro" id="IPR000152">
    <property type="entry name" value="EGF-type_Asp/Asn_hydroxyl_site"/>
</dbReference>
<dbReference type="SUPFAM" id="SSF57196">
    <property type="entry name" value="EGF/Laminin"/>
    <property type="match status" value="2"/>
</dbReference>
<proteinExistence type="predicted"/>
<feature type="disulfide bond" evidence="13">
    <location>
        <begin position="1963"/>
        <end position="1978"/>
    </location>
</feature>
<feature type="disulfide bond" evidence="13">
    <location>
        <begin position="1798"/>
        <end position="1813"/>
    </location>
</feature>
<feature type="disulfide bond" evidence="13">
    <location>
        <begin position="1888"/>
        <end position="1903"/>
    </location>
</feature>
<feature type="disulfide bond" evidence="13">
    <location>
        <begin position="1176"/>
        <end position="1191"/>
    </location>
</feature>
<feature type="disulfide bond" evidence="13">
    <location>
        <begin position="1929"/>
        <end position="1944"/>
    </location>
</feature>
<comment type="caution">
    <text evidence="18">The sequence shown here is derived from an EMBL/GenBank/DDBJ whole genome shotgun (WGS) entry which is preliminary data.</text>
</comment>
<feature type="disulfide bond" evidence="13">
    <location>
        <begin position="107"/>
        <end position="125"/>
    </location>
</feature>
<dbReference type="Gene3D" id="2.10.25.10">
    <property type="entry name" value="Laminin"/>
    <property type="match status" value="3"/>
</dbReference>
<dbReference type="PROSITE" id="PS01186">
    <property type="entry name" value="EGF_2"/>
    <property type="match status" value="2"/>
</dbReference>
<keyword evidence="19" id="KW-1185">Reference proteome</keyword>
<feature type="disulfide bond" evidence="13">
    <location>
        <begin position="2116"/>
        <end position="2134"/>
    </location>
</feature>
<dbReference type="InterPro" id="IPR009030">
    <property type="entry name" value="Growth_fac_rcpt_cys_sf"/>
</dbReference>
<dbReference type="PROSITE" id="PS51120">
    <property type="entry name" value="LDLRB"/>
    <property type="match status" value="3"/>
</dbReference>
<feature type="disulfide bond" evidence="13">
    <location>
        <begin position="1143"/>
        <end position="1158"/>
    </location>
</feature>
<feature type="repeat" description="LDL-receptor class B" evidence="14">
    <location>
        <begin position="299"/>
        <end position="344"/>
    </location>
</feature>
<evidence type="ECO:0000256" key="7">
    <source>
        <dbReference type="ARBA" id="ARBA00022989"/>
    </source>
</evidence>
<evidence type="ECO:0000256" key="3">
    <source>
        <dbReference type="ARBA" id="ARBA00022583"/>
    </source>
</evidence>
<dbReference type="SMART" id="SM00179">
    <property type="entry name" value="EGF_CA"/>
    <property type="match status" value="3"/>
</dbReference>
<feature type="disulfide bond" evidence="13">
    <location>
        <begin position="810"/>
        <end position="825"/>
    </location>
</feature>
<feature type="disulfide bond" evidence="13">
    <location>
        <begin position="1426"/>
        <end position="1441"/>
    </location>
</feature>
<dbReference type="InterPro" id="IPR036055">
    <property type="entry name" value="LDL_receptor-like_sf"/>
</dbReference>
<feature type="disulfide bond" evidence="13">
    <location>
        <begin position="1837"/>
        <end position="1852"/>
    </location>
</feature>
<evidence type="ECO:0000313" key="18">
    <source>
        <dbReference type="EMBL" id="KAA0703658.1"/>
    </source>
</evidence>
<dbReference type="Pfam" id="PF14670">
    <property type="entry name" value="FXa_inhibition"/>
    <property type="match status" value="1"/>
</dbReference>
<dbReference type="InterPro" id="IPR001881">
    <property type="entry name" value="EGF-like_Ca-bd_dom"/>
</dbReference>
<dbReference type="FunFam" id="2.120.10.30:FF:000241">
    <property type="entry name" value="Low-density lipoprotein receptor-related protein 6"/>
    <property type="match status" value="1"/>
</dbReference>
<evidence type="ECO:0000256" key="1">
    <source>
        <dbReference type="ARBA" id="ARBA00004167"/>
    </source>
</evidence>
<dbReference type="PROSITE" id="PS00010">
    <property type="entry name" value="ASX_HYDROXYL"/>
    <property type="match status" value="1"/>
</dbReference>
<feature type="disulfide bond" evidence="13">
    <location>
        <begin position="1065"/>
        <end position="1080"/>
    </location>
</feature>
<dbReference type="SMART" id="SM00135">
    <property type="entry name" value="LY"/>
    <property type="match status" value="11"/>
</dbReference>
<evidence type="ECO:0000256" key="12">
    <source>
        <dbReference type="PROSITE-ProRule" id="PRU00076"/>
    </source>
</evidence>
<feature type="disulfide bond" evidence="13">
    <location>
        <begin position="1337"/>
        <end position="1352"/>
    </location>
</feature>
<evidence type="ECO:0000256" key="9">
    <source>
        <dbReference type="ARBA" id="ARBA00023157"/>
    </source>
</evidence>
<feature type="disulfide bond" evidence="13">
    <location>
        <begin position="79"/>
        <end position="94"/>
    </location>
</feature>
<evidence type="ECO:0000256" key="4">
    <source>
        <dbReference type="ARBA" id="ARBA00022692"/>
    </source>
</evidence>
<dbReference type="SUPFAM" id="SSF63825">
    <property type="entry name" value="YWTD domain"/>
    <property type="match status" value="3"/>
</dbReference>
<feature type="disulfide bond" evidence="13">
    <location>
        <begin position="2128"/>
        <end position="2143"/>
    </location>
</feature>
<dbReference type="GO" id="GO:0006897">
    <property type="term" value="P:endocytosis"/>
    <property type="evidence" value="ECO:0007669"/>
    <property type="project" value="UniProtKB-KW"/>
</dbReference>
<dbReference type="PROSITE" id="PS01209">
    <property type="entry name" value="LDLRA_1"/>
    <property type="match status" value="14"/>
</dbReference>
<feature type="disulfide bond" evidence="13">
    <location>
        <begin position="2050"/>
        <end position="2065"/>
    </location>
</feature>
<keyword evidence="11" id="KW-0325">Glycoprotein</keyword>
<dbReference type="Gene3D" id="2.120.10.30">
    <property type="entry name" value="TolB, C-terminal domain"/>
    <property type="match status" value="4"/>
</dbReference>
<feature type="disulfide bond" evidence="13">
    <location>
        <begin position="2168"/>
        <end position="2183"/>
    </location>
</feature>
<keyword evidence="7 15" id="KW-1133">Transmembrane helix</keyword>
<feature type="disulfide bond" evidence="13">
    <location>
        <begin position="2089"/>
        <end position="2104"/>
    </location>
</feature>
<dbReference type="PANTHER" id="PTHR22722">
    <property type="entry name" value="LOW-DENSITY LIPOPROTEIN RECEPTOR-RELATED PROTEIN 2-RELATED"/>
    <property type="match status" value="1"/>
</dbReference>
<dbReference type="InterPro" id="IPR023415">
    <property type="entry name" value="LDLR_class-A_CS"/>
</dbReference>
<evidence type="ECO:0000256" key="10">
    <source>
        <dbReference type="ARBA" id="ARBA00023170"/>
    </source>
</evidence>
<dbReference type="PRINTS" id="PR00261">
    <property type="entry name" value="LDLRECEPTOR"/>
</dbReference>
<keyword evidence="5 16" id="KW-0732">Signal</keyword>
<feature type="disulfide bond" evidence="13">
    <location>
        <begin position="2210"/>
        <end position="2225"/>
    </location>
</feature>
<feature type="disulfide bond" evidence="13">
    <location>
        <begin position="849"/>
        <end position="864"/>
    </location>
</feature>
<evidence type="ECO:0000313" key="19">
    <source>
        <dbReference type="Proteomes" id="UP000324632"/>
    </source>
</evidence>
<feature type="disulfide bond" evidence="13">
    <location>
        <begin position="1670"/>
        <end position="1685"/>
    </location>
</feature>
<feature type="disulfide bond" evidence="13">
    <location>
        <begin position="1710"/>
        <end position="1725"/>
    </location>
</feature>
<feature type="disulfide bond" evidence="13">
    <location>
        <begin position="2109"/>
        <end position="2121"/>
    </location>
</feature>
<feature type="disulfide bond" evidence="13">
    <location>
        <begin position="1944"/>
        <end position="1956"/>
    </location>
</feature>
<feature type="disulfide bond" evidence="13">
    <location>
        <begin position="1104"/>
        <end position="1119"/>
    </location>
</feature>
<feature type="disulfide bond" evidence="13">
    <location>
        <begin position="119"/>
        <end position="134"/>
    </location>
</feature>
<dbReference type="Gene3D" id="4.10.400.10">
    <property type="entry name" value="Low-density Lipoprotein Receptor"/>
    <property type="match status" value="37"/>
</dbReference>
<feature type="disulfide bond" evidence="13">
    <location>
        <begin position="1951"/>
        <end position="1969"/>
    </location>
</feature>
<name>A0A5A9N372_9TELE</name>
<dbReference type="FunFam" id="4.10.400.10:FF:000034">
    <property type="entry name" value="Low-density lipoprotein receptor-related protein 2"/>
    <property type="match status" value="1"/>
</dbReference>
<dbReference type="Proteomes" id="UP000324632">
    <property type="component" value="Chromosome 23"/>
</dbReference>
<feature type="disulfide bond" evidence="13">
    <location>
        <begin position="23"/>
        <end position="35"/>
    </location>
</feature>
<keyword evidence="10 18" id="KW-0675">Receptor</keyword>
<evidence type="ECO:0000256" key="5">
    <source>
        <dbReference type="ARBA" id="ARBA00022729"/>
    </source>
</evidence>
<feature type="disulfide bond" evidence="13">
    <location>
        <begin position="1548"/>
        <end position="1563"/>
    </location>
</feature>
<feature type="disulfide bond" evidence="13">
    <location>
        <begin position="1587"/>
        <end position="1602"/>
    </location>
</feature>
<dbReference type="Pfam" id="PF00058">
    <property type="entry name" value="Ldl_recept_b"/>
    <property type="match status" value="2"/>
</dbReference>
<feature type="domain" description="EGF-like" evidence="17">
    <location>
        <begin position="2945"/>
        <end position="2981"/>
    </location>
</feature>
<feature type="disulfide bond" evidence="13">
    <location>
        <begin position="2230"/>
        <end position="2242"/>
    </location>
</feature>
<dbReference type="SMART" id="SM00181">
    <property type="entry name" value="EGF"/>
    <property type="match status" value="13"/>
</dbReference>
<organism evidence="18 19">
    <name type="scientific">Triplophysa tibetana</name>
    <dbReference type="NCBI Taxonomy" id="1572043"/>
    <lineage>
        <taxon>Eukaryota</taxon>
        <taxon>Metazoa</taxon>
        <taxon>Chordata</taxon>
        <taxon>Craniata</taxon>
        <taxon>Vertebrata</taxon>
        <taxon>Euteleostomi</taxon>
        <taxon>Actinopterygii</taxon>
        <taxon>Neopterygii</taxon>
        <taxon>Teleostei</taxon>
        <taxon>Ostariophysi</taxon>
        <taxon>Cypriniformes</taxon>
        <taxon>Nemacheilidae</taxon>
        <taxon>Triplophysa</taxon>
    </lineage>
</organism>
<dbReference type="InterPro" id="IPR002172">
    <property type="entry name" value="LDrepeatLR_classA_rpt"/>
</dbReference>
<evidence type="ECO:0000256" key="8">
    <source>
        <dbReference type="ARBA" id="ARBA00023136"/>
    </source>
</evidence>
<keyword evidence="2 12" id="KW-0245">EGF-like domain</keyword>
<feature type="repeat" description="LDL-receptor class B" evidence="14">
    <location>
        <begin position="2502"/>
        <end position="2544"/>
    </location>
</feature>
<dbReference type="InterPro" id="IPR000742">
    <property type="entry name" value="EGF"/>
</dbReference>
<feature type="disulfide bond" evidence="13">
    <location>
        <begin position="1759"/>
        <end position="1774"/>
    </location>
</feature>
<dbReference type="GO" id="GO:0005509">
    <property type="term" value="F:calcium ion binding"/>
    <property type="evidence" value="ECO:0007669"/>
    <property type="project" value="InterPro"/>
</dbReference>
<evidence type="ECO:0000259" key="17">
    <source>
        <dbReference type="PROSITE" id="PS50026"/>
    </source>
</evidence>
<feature type="disulfide bond" evidence="12">
    <location>
        <begin position="3208"/>
        <end position="3218"/>
    </location>
</feature>
<feature type="disulfide bond" evidence="13">
    <location>
        <begin position="1226"/>
        <end position="1241"/>
    </location>
</feature>
<dbReference type="CDD" id="cd00112">
    <property type="entry name" value="LDLa"/>
    <property type="match status" value="39"/>
</dbReference>
<keyword evidence="9 12" id="KW-1015">Disulfide bond</keyword>
<feature type="disulfide bond" evidence="13">
    <location>
        <begin position="1015"/>
        <end position="1030"/>
    </location>
</feature>
<feature type="disulfide bond" evidence="13">
    <location>
        <begin position="1265"/>
        <end position="1280"/>
    </location>
</feature>
<evidence type="ECO:0000256" key="11">
    <source>
        <dbReference type="ARBA" id="ARBA00023180"/>
    </source>
</evidence>
<feature type="disulfide bond" evidence="12">
    <location>
        <begin position="2971"/>
        <end position="2980"/>
    </location>
</feature>
<feature type="disulfide bond" evidence="13">
    <location>
        <begin position="2237"/>
        <end position="2255"/>
    </location>
</feature>
<keyword evidence="6" id="KW-0677">Repeat</keyword>
<dbReference type="SUPFAM" id="SSF57424">
    <property type="entry name" value="LDL receptor-like module"/>
    <property type="match status" value="39"/>
</dbReference>
<keyword evidence="4 15" id="KW-0812">Transmembrane</keyword>
<evidence type="ECO:0000256" key="6">
    <source>
        <dbReference type="ARBA" id="ARBA00022737"/>
    </source>
</evidence>
<feature type="disulfide bond" evidence="13">
    <location>
        <begin position="1498"/>
        <end position="1513"/>
    </location>
</feature>
<evidence type="ECO:0000256" key="16">
    <source>
        <dbReference type="SAM" id="SignalP"/>
    </source>
</evidence>
<accession>A0A5A9N372</accession>
<dbReference type="PROSITE" id="PS50068">
    <property type="entry name" value="LDLRA_2"/>
    <property type="match status" value="41"/>
</dbReference>
<feature type="disulfide bond" evidence="13">
    <location>
        <begin position="30"/>
        <end position="48"/>
    </location>
</feature>
<dbReference type="GO" id="GO:0043235">
    <property type="term" value="C:receptor complex"/>
    <property type="evidence" value="ECO:0007669"/>
    <property type="project" value="TreeGrafter"/>
</dbReference>
<feature type="transmembrane region" description="Helical" evidence="15">
    <location>
        <begin position="3248"/>
        <end position="3271"/>
    </location>
</feature>
<dbReference type="SMART" id="SM00192">
    <property type="entry name" value="LDLa"/>
    <property type="match status" value="41"/>
</dbReference>
<comment type="caution">
    <text evidence="12">Lacks conserved residue(s) required for the propagation of feature annotation.</text>
</comment>
<dbReference type="InterPro" id="IPR011042">
    <property type="entry name" value="6-blade_b-propeller_TolB-like"/>
</dbReference>